<dbReference type="PROSITE" id="PS01278">
    <property type="entry name" value="MTTASE_RADICAL"/>
    <property type="match status" value="1"/>
</dbReference>
<evidence type="ECO:0000256" key="4">
    <source>
        <dbReference type="ARBA" id="ARBA00022691"/>
    </source>
</evidence>
<dbReference type="InterPro" id="IPR007197">
    <property type="entry name" value="rSAM"/>
</dbReference>
<dbReference type="InterPro" id="IPR058240">
    <property type="entry name" value="rSAM_sf"/>
</dbReference>
<keyword evidence="4 13" id="KW-0949">S-adenosyl-L-methionine</keyword>
<evidence type="ECO:0000256" key="13">
    <source>
        <dbReference type="HAMAP-Rule" id="MF_01864"/>
    </source>
</evidence>
<evidence type="ECO:0000256" key="1">
    <source>
        <dbReference type="ARBA" id="ARBA00003234"/>
    </source>
</evidence>
<dbReference type="GO" id="GO:0005829">
    <property type="term" value="C:cytosol"/>
    <property type="evidence" value="ECO:0007669"/>
    <property type="project" value="TreeGrafter"/>
</dbReference>
<keyword evidence="6 13" id="KW-0408">Iron</keyword>
<dbReference type="SUPFAM" id="SSF102114">
    <property type="entry name" value="Radical SAM enzymes"/>
    <property type="match status" value="1"/>
</dbReference>
<protein>
    <recommendedName>
        <fullName evidence="10 13">tRNA-2-methylthio-N(6)-dimethylallyladenosine synthase</fullName>
        <ecNumber evidence="8 13">2.8.4.3</ecNumber>
    </recommendedName>
    <alternativeName>
        <fullName evidence="12 13">(Dimethylallyl)adenosine tRNA methylthiotransferase MiaB</fullName>
    </alternativeName>
    <alternativeName>
        <fullName evidence="11 13">tRNA-i(6)A37 methylthiotransferase</fullName>
    </alternativeName>
</protein>
<dbReference type="EC" id="2.8.4.3" evidence="8 13"/>
<evidence type="ECO:0000256" key="9">
    <source>
        <dbReference type="ARBA" id="ARBA00051425"/>
    </source>
</evidence>
<keyword evidence="13" id="KW-0819">tRNA processing</keyword>
<comment type="subunit">
    <text evidence="13">Monomer.</text>
</comment>
<dbReference type="InterPro" id="IPR005839">
    <property type="entry name" value="Methylthiotransferase"/>
</dbReference>
<comment type="catalytic activity">
    <reaction evidence="9 13">
        <text>N(6)-dimethylallyladenosine(37) in tRNA + (sulfur carrier)-SH + AH2 + 2 S-adenosyl-L-methionine = 2-methylsulfanyl-N(6)-dimethylallyladenosine(37) in tRNA + (sulfur carrier)-H + 5'-deoxyadenosine + L-methionine + A + S-adenosyl-L-homocysteine + 2 H(+)</text>
        <dbReference type="Rhea" id="RHEA:37067"/>
        <dbReference type="Rhea" id="RHEA-COMP:10375"/>
        <dbReference type="Rhea" id="RHEA-COMP:10376"/>
        <dbReference type="Rhea" id="RHEA-COMP:14737"/>
        <dbReference type="Rhea" id="RHEA-COMP:14739"/>
        <dbReference type="ChEBI" id="CHEBI:13193"/>
        <dbReference type="ChEBI" id="CHEBI:15378"/>
        <dbReference type="ChEBI" id="CHEBI:17319"/>
        <dbReference type="ChEBI" id="CHEBI:17499"/>
        <dbReference type="ChEBI" id="CHEBI:29917"/>
        <dbReference type="ChEBI" id="CHEBI:57844"/>
        <dbReference type="ChEBI" id="CHEBI:57856"/>
        <dbReference type="ChEBI" id="CHEBI:59789"/>
        <dbReference type="ChEBI" id="CHEBI:64428"/>
        <dbReference type="ChEBI" id="CHEBI:74415"/>
        <dbReference type="ChEBI" id="CHEBI:74417"/>
        <dbReference type="EC" id="2.8.4.3"/>
    </reaction>
</comment>
<dbReference type="NCBIfam" id="TIGR00089">
    <property type="entry name" value="MiaB/RimO family radical SAM methylthiotransferase"/>
    <property type="match status" value="1"/>
</dbReference>
<organism evidence="17 18">
    <name type="scientific">Syntrophaceticus schinkii</name>
    <dbReference type="NCBI Taxonomy" id="499207"/>
    <lineage>
        <taxon>Bacteria</taxon>
        <taxon>Bacillati</taxon>
        <taxon>Bacillota</taxon>
        <taxon>Clostridia</taxon>
        <taxon>Thermoanaerobacterales</taxon>
        <taxon>Thermoanaerobacterales Family III. Incertae Sedis</taxon>
        <taxon>Syntrophaceticus</taxon>
    </lineage>
</organism>
<dbReference type="Pfam" id="PF00919">
    <property type="entry name" value="UPF0004"/>
    <property type="match status" value="1"/>
</dbReference>
<accession>A0A0B7MJJ7</accession>
<proteinExistence type="inferred from homology"/>
<evidence type="ECO:0000256" key="12">
    <source>
        <dbReference type="ARBA" id="ARBA00081141"/>
    </source>
</evidence>
<dbReference type="GO" id="GO:0046872">
    <property type="term" value="F:metal ion binding"/>
    <property type="evidence" value="ECO:0007669"/>
    <property type="project" value="UniProtKB-KW"/>
</dbReference>
<dbReference type="InterPro" id="IPR002792">
    <property type="entry name" value="TRAM_dom"/>
</dbReference>
<evidence type="ECO:0000259" key="15">
    <source>
        <dbReference type="PROSITE" id="PS51449"/>
    </source>
</evidence>
<dbReference type="GO" id="GO:0035597">
    <property type="term" value="F:tRNA-2-methylthio-N(6)-dimethylallyladenosine(37) synthase activity"/>
    <property type="evidence" value="ECO:0007669"/>
    <property type="project" value="UniProtKB-EC"/>
</dbReference>
<dbReference type="HAMAP" id="MF_01864">
    <property type="entry name" value="tRNA_metthiotr_MiaB"/>
    <property type="match status" value="1"/>
</dbReference>
<dbReference type="OrthoDB" id="9805215at2"/>
<comment type="function">
    <text evidence="1 13">Catalyzes the methylthiolation of N6-(dimethylallyl)adenosine (i(6)A), leading to the formation of 2-methylthio-N6-(dimethylallyl)adenosine (ms(2)i(6)A) at position 37 in tRNAs that read codons beginning with uridine.</text>
</comment>
<comment type="subcellular location">
    <subcellularLocation>
        <location evidence="13">Cytoplasm</location>
    </subcellularLocation>
</comment>
<evidence type="ECO:0000256" key="2">
    <source>
        <dbReference type="ARBA" id="ARBA00022485"/>
    </source>
</evidence>
<evidence type="ECO:0000256" key="3">
    <source>
        <dbReference type="ARBA" id="ARBA00022679"/>
    </source>
</evidence>
<gene>
    <name evidence="13 17" type="primary">miaB</name>
    <name evidence="17" type="ORF">SSCH_1270001</name>
</gene>
<dbReference type="CDD" id="cd01335">
    <property type="entry name" value="Radical_SAM"/>
    <property type="match status" value="1"/>
</dbReference>
<feature type="binding site" evidence="13">
    <location>
        <position position="14"/>
    </location>
    <ligand>
        <name>[4Fe-4S] cluster</name>
        <dbReference type="ChEBI" id="CHEBI:49883"/>
        <label>1</label>
    </ligand>
</feature>
<dbReference type="Pfam" id="PF01938">
    <property type="entry name" value="TRAM"/>
    <property type="match status" value="1"/>
</dbReference>
<keyword evidence="13" id="KW-0963">Cytoplasm</keyword>
<dbReference type="PANTHER" id="PTHR43020:SF2">
    <property type="entry name" value="MITOCHONDRIAL TRNA METHYLTHIOTRANSFERASE CDK5RAP1"/>
    <property type="match status" value="1"/>
</dbReference>
<dbReference type="FunFam" id="3.80.30.20:FF:000001">
    <property type="entry name" value="tRNA-2-methylthio-N(6)-dimethylallyladenosine synthase 2"/>
    <property type="match status" value="1"/>
</dbReference>
<comment type="similarity">
    <text evidence="13">Belongs to the methylthiotransferase family. MiaB subfamily.</text>
</comment>
<sequence>MEAKGRFNIWTSGCQMNEHDSEIMQALLEKEGYQWTPDPKDADIVILNTCSVRKTAEQRALGFLGNMKYQKSKNPELVIAVGGCMAHNPEIREFLVKKAPFVNIIFGTRNFHRLPEFLKESLEHNKKVVADEHDETGETPGLLPAHRGNPVKGYVTIMYGCNNFCSYCIVPYTRGREKSRPPEEIIEEVTQLAADGYREVTLLGQNVNSYGKELSGHVNFAGLLESLDEIPGLARIRYMTSHPRDFTEELIETIAASQKVCEHFHLPIQSGSNRILELMNRGYTREKFIALTERIREKVPQASITTDIIVGFPKEAEDDFQDTLDLVERVRFDAAFTFLYSPRQGTPAVKMGEQISQDAKKERMARLVDLQNKITLEHNLSLENQVVEVLVEGRSKKDPERWSGRTRTNKIVDFEGLEGEDLTGELADVLITCARTWNLIGKLKRVYKKEESVPLPRI</sequence>
<dbReference type="Gene3D" id="3.80.30.20">
    <property type="entry name" value="tm_1862 like domain"/>
    <property type="match status" value="1"/>
</dbReference>
<evidence type="ECO:0000259" key="14">
    <source>
        <dbReference type="PROSITE" id="PS50926"/>
    </source>
</evidence>
<evidence type="ECO:0000256" key="11">
    <source>
        <dbReference type="ARBA" id="ARBA00080698"/>
    </source>
</evidence>
<reference evidence="18" key="1">
    <citation type="submission" date="2015-01" db="EMBL/GenBank/DDBJ databases">
        <authorList>
            <person name="Manzoor Shahid"/>
            <person name="Zubair Saima"/>
        </authorList>
    </citation>
    <scope>NUCLEOTIDE SEQUENCE [LARGE SCALE GENOMIC DNA]</scope>
    <source>
        <strain evidence="18">Sp3</strain>
    </source>
</reference>
<evidence type="ECO:0000256" key="8">
    <source>
        <dbReference type="ARBA" id="ARBA00033765"/>
    </source>
</evidence>
<keyword evidence="2 13" id="KW-0004">4Fe-4S</keyword>
<feature type="binding site" evidence="13">
    <location>
        <position position="84"/>
    </location>
    <ligand>
        <name>[4Fe-4S] cluster</name>
        <dbReference type="ChEBI" id="CHEBI:49883"/>
        <label>1</label>
    </ligand>
</feature>
<keyword evidence="5 13" id="KW-0479">Metal-binding</keyword>
<dbReference type="PANTHER" id="PTHR43020">
    <property type="entry name" value="CDK5 REGULATORY SUBUNIT-ASSOCIATED PROTEIN 1"/>
    <property type="match status" value="1"/>
</dbReference>
<evidence type="ECO:0000256" key="6">
    <source>
        <dbReference type="ARBA" id="ARBA00023004"/>
    </source>
</evidence>
<dbReference type="SFLD" id="SFLDG01061">
    <property type="entry name" value="methylthiotransferase"/>
    <property type="match status" value="1"/>
</dbReference>
<name>A0A0B7MJJ7_9FIRM</name>
<dbReference type="EMBL" id="CDRZ01000032">
    <property type="protein sequence ID" value="CEO87807.1"/>
    <property type="molecule type" value="Genomic_DNA"/>
</dbReference>
<keyword evidence="7 13" id="KW-0411">Iron-sulfur</keyword>
<dbReference type="RefSeq" id="WP_044664104.1">
    <property type="nucleotide sequence ID" value="NZ_CDRZ01000032.1"/>
</dbReference>
<keyword evidence="3 13" id="KW-0808">Transferase</keyword>
<feature type="domain" description="TRAM" evidence="14">
    <location>
        <begin position="380"/>
        <end position="445"/>
    </location>
</feature>
<dbReference type="FunFam" id="3.40.50.12160:FF:000003">
    <property type="entry name" value="CDK5 regulatory subunit-associated protein 1"/>
    <property type="match status" value="1"/>
</dbReference>
<evidence type="ECO:0000313" key="18">
    <source>
        <dbReference type="Proteomes" id="UP000046155"/>
    </source>
</evidence>
<feature type="binding site" evidence="13">
    <location>
        <position position="165"/>
    </location>
    <ligand>
        <name>[4Fe-4S] cluster</name>
        <dbReference type="ChEBI" id="CHEBI:49883"/>
        <label>2</label>
        <note>4Fe-4S-S-AdoMet</note>
    </ligand>
</feature>
<dbReference type="PROSITE" id="PS51449">
    <property type="entry name" value="MTTASE_N"/>
    <property type="match status" value="1"/>
</dbReference>
<dbReference type="Proteomes" id="UP000046155">
    <property type="component" value="Unassembled WGS sequence"/>
</dbReference>
<dbReference type="InterPro" id="IPR023404">
    <property type="entry name" value="rSAM_horseshoe"/>
</dbReference>
<evidence type="ECO:0000313" key="17">
    <source>
        <dbReference type="EMBL" id="CEO87807.1"/>
    </source>
</evidence>
<feature type="binding site" evidence="13">
    <location>
        <position position="50"/>
    </location>
    <ligand>
        <name>[4Fe-4S] cluster</name>
        <dbReference type="ChEBI" id="CHEBI:49883"/>
        <label>1</label>
    </ligand>
</feature>
<dbReference type="InterPro" id="IPR038135">
    <property type="entry name" value="Methylthiotransferase_N_sf"/>
</dbReference>
<dbReference type="InterPro" id="IPR020612">
    <property type="entry name" value="Methylthiotransferase_CS"/>
</dbReference>
<dbReference type="SFLD" id="SFLDG01082">
    <property type="entry name" value="B12-binding_domain_containing"/>
    <property type="match status" value="1"/>
</dbReference>
<dbReference type="PROSITE" id="PS51918">
    <property type="entry name" value="RADICAL_SAM"/>
    <property type="match status" value="1"/>
</dbReference>
<dbReference type="NCBIfam" id="TIGR01574">
    <property type="entry name" value="miaB-methiolase"/>
    <property type="match status" value="1"/>
</dbReference>
<dbReference type="InterPro" id="IPR006463">
    <property type="entry name" value="MiaB_methiolase"/>
</dbReference>
<dbReference type="SFLD" id="SFLDS00029">
    <property type="entry name" value="Radical_SAM"/>
    <property type="match status" value="1"/>
</dbReference>
<dbReference type="GO" id="GO:0051539">
    <property type="term" value="F:4 iron, 4 sulfur cluster binding"/>
    <property type="evidence" value="ECO:0007669"/>
    <property type="project" value="UniProtKB-UniRule"/>
</dbReference>
<dbReference type="Gene3D" id="3.40.50.12160">
    <property type="entry name" value="Methylthiotransferase, N-terminal domain"/>
    <property type="match status" value="1"/>
</dbReference>
<dbReference type="InterPro" id="IPR006638">
    <property type="entry name" value="Elp3/MiaA/NifB-like_rSAM"/>
</dbReference>
<comment type="cofactor">
    <cofactor evidence="13">
        <name>[4Fe-4S] cluster</name>
        <dbReference type="ChEBI" id="CHEBI:49883"/>
    </cofactor>
    <text evidence="13">Binds 2 [4Fe-4S] clusters. One cluster is coordinated with 3 cysteines and an exchangeable S-adenosyl-L-methionine.</text>
</comment>
<dbReference type="PROSITE" id="PS50926">
    <property type="entry name" value="TRAM"/>
    <property type="match status" value="1"/>
</dbReference>
<dbReference type="InterPro" id="IPR013848">
    <property type="entry name" value="Methylthiotransferase_N"/>
</dbReference>
<evidence type="ECO:0000256" key="5">
    <source>
        <dbReference type="ARBA" id="ARBA00022723"/>
    </source>
</evidence>
<evidence type="ECO:0000256" key="10">
    <source>
        <dbReference type="ARBA" id="ARBA00068570"/>
    </source>
</evidence>
<evidence type="ECO:0000256" key="7">
    <source>
        <dbReference type="ARBA" id="ARBA00023014"/>
    </source>
</evidence>
<dbReference type="SMART" id="SM00729">
    <property type="entry name" value="Elp3"/>
    <property type="match status" value="1"/>
</dbReference>
<dbReference type="Pfam" id="PF04055">
    <property type="entry name" value="Radical_SAM"/>
    <property type="match status" value="1"/>
</dbReference>
<feature type="binding site" evidence="13">
    <location>
        <position position="161"/>
    </location>
    <ligand>
        <name>[4Fe-4S] cluster</name>
        <dbReference type="ChEBI" id="CHEBI:49883"/>
        <label>2</label>
        <note>4Fe-4S-S-AdoMet</note>
    </ligand>
</feature>
<feature type="domain" description="Radical SAM core" evidence="16">
    <location>
        <begin position="147"/>
        <end position="377"/>
    </location>
</feature>
<dbReference type="SFLD" id="SFLDF00273">
    <property type="entry name" value="(dimethylallyl)adenosine_tRNA"/>
    <property type="match status" value="1"/>
</dbReference>
<feature type="binding site" evidence="13">
    <location>
        <position position="168"/>
    </location>
    <ligand>
        <name>[4Fe-4S] cluster</name>
        <dbReference type="ChEBI" id="CHEBI:49883"/>
        <label>2</label>
        <note>4Fe-4S-S-AdoMet</note>
    </ligand>
</feature>
<dbReference type="AlphaFoldDB" id="A0A0B7MJJ7"/>
<feature type="domain" description="MTTase N-terminal" evidence="15">
    <location>
        <begin position="5"/>
        <end position="123"/>
    </location>
</feature>
<keyword evidence="18" id="KW-1185">Reference proteome</keyword>
<evidence type="ECO:0000259" key="16">
    <source>
        <dbReference type="PROSITE" id="PS51918"/>
    </source>
</evidence>